<dbReference type="AlphaFoldDB" id="A0AAD5RTV3"/>
<dbReference type="Proteomes" id="UP001201980">
    <property type="component" value="Unassembled WGS sequence"/>
</dbReference>
<sequence length="149" mass="17171">MNSRETSNDTDNTRDVSNWQIARWRDQRENEALVRQIERPFTAMEYKKPGFVYVYKLLGNKHYFKIGFTSKVALFKKKFGLESGVAETEKGDDGCFEKETKCNKNVCRLVHWSAEAFVGARKAEQLVQAELEAKRVHVEGAKLRVHGEA</sequence>
<evidence type="ECO:0000259" key="1">
    <source>
        <dbReference type="Pfam" id="PF10544"/>
    </source>
</evidence>
<comment type="caution">
    <text evidence="2">The sequence shown here is derived from an EMBL/GenBank/DDBJ whole genome shotgun (WGS) entry which is preliminary data.</text>
</comment>
<evidence type="ECO:0000313" key="3">
    <source>
        <dbReference type="Proteomes" id="UP001201980"/>
    </source>
</evidence>
<dbReference type="InterPro" id="IPR018306">
    <property type="entry name" value="Phage_T5_Orf172_DNA-bd"/>
</dbReference>
<dbReference type="Pfam" id="PF10544">
    <property type="entry name" value="T5orf172"/>
    <property type="match status" value="1"/>
</dbReference>
<feature type="domain" description="Bacteriophage T5 Orf172 DNA-binding" evidence="1">
    <location>
        <begin position="50"/>
        <end position="139"/>
    </location>
</feature>
<dbReference type="EMBL" id="JAKWBI020000221">
    <property type="protein sequence ID" value="KAJ2898659.1"/>
    <property type="molecule type" value="Genomic_DNA"/>
</dbReference>
<gene>
    <name evidence="2" type="ORF">MKZ38_003772</name>
</gene>
<protein>
    <recommendedName>
        <fullName evidence="1">Bacteriophage T5 Orf172 DNA-binding domain-containing protein</fullName>
    </recommendedName>
</protein>
<proteinExistence type="predicted"/>
<keyword evidence="3" id="KW-1185">Reference proteome</keyword>
<name>A0AAD5RTV3_9PEZI</name>
<organism evidence="2 3">
    <name type="scientific">Zalerion maritima</name>
    <dbReference type="NCBI Taxonomy" id="339359"/>
    <lineage>
        <taxon>Eukaryota</taxon>
        <taxon>Fungi</taxon>
        <taxon>Dikarya</taxon>
        <taxon>Ascomycota</taxon>
        <taxon>Pezizomycotina</taxon>
        <taxon>Sordariomycetes</taxon>
        <taxon>Lulworthiomycetidae</taxon>
        <taxon>Lulworthiales</taxon>
        <taxon>Lulworthiaceae</taxon>
        <taxon>Zalerion</taxon>
    </lineage>
</organism>
<evidence type="ECO:0000313" key="2">
    <source>
        <dbReference type="EMBL" id="KAJ2898659.1"/>
    </source>
</evidence>
<accession>A0AAD5RTV3</accession>
<reference evidence="2" key="1">
    <citation type="submission" date="2022-07" db="EMBL/GenBank/DDBJ databases">
        <title>Draft genome sequence of Zalerion maritima ATCC 34329, a (micro)plastics degrading marine fungus.</title>
        <authorList>
            <person name="Paco A."/>
            <person name="Goncalves M.F.M."/>
            <person name="Rocha-Santos T.A.P."/>
            <person name="Alves A."/>
        </authorList>
    </citation>
    <scope>NUCLEOTIDE SEQUENCE</scope>
    <source>
        <strain evidence="2">ATCC 34329</strain>
    </source>
</reference>